<organism evidence="2 3">
    <name type="scientific">Amycolatopsis pretoriensis</name>
    <dbReference type="NCBI Taxonomy" id="218821"/>
    <lineage>
        <taxon>Bacteria</taxon>
        <taxon>Bacillati</taxon>
        <taxon>Actinomycetota</taxon>
        <taxon>Actinomycetes</taxon>
        <taxon>Pseudonocardiales</taxon>
        <taxon>Pseudonocardiaceae</taxon>
        <taxon>Amycolatopsis</taxon>
    </lineage>
</organism>
<name>A0A1H5REA7_9PSEU</name>
<evidence type="ECO:0000313" key="3">
    <source>
        <dbReference type="Proteomes" id="UP000198878"/>
    </source>
</evidence>
<evidence type="ECO:0000313" key="2">
    <source>
        <dbReference type="EMBL" id="SEF36374.1"/>
    </source>
</evidence>
<dbReference type="EMBL" id="FNUJ01000010">
    <property type="protein sequence ID" value="SEF36374.1"/>
    <property type="molecule type" value="Genomic_DNA"/>
</dbReference>
<accession>A0A1H5REA7</accession>
<gene>
    <name evidence="2" type="ORF">SAMN05421837_110129</name>
</gene>
<dbReference type="AlphaFoldDB" id="A0A1H5REA7"/>
<keyword evidence="3" id="KW-1185">Reference proteome</keyword>
<feature type="transmembrane region" description="Helical" evidence="1">
    <location>
        <begin position="12"/>
        <end position="33"/>
    </location>
</feature>
<keyword evidence="1" id="KW-1133">Transmembrane helix</keyword>
<keyword evidence="1" id="KW-0472">Membrane</keyword>
<keyword evidence="1" id="KW-0812">Transmembrane</keyword>
<reference evidence="3" key="1">
    <citation type="submission" date="2016-10" db="EMBL/GenBank/DDBJ databases">
        <authorList>
            <person name="Varghese N."/>
            <person name="Submissions S."/>
        </authorList>
    </citation>
    <scope>NUCLEOTIDE SEQUENCE [LARGE SCALE GENOMIC DNA]</scope>
    <source>
        <strain evidence="3">DSM 44654</strain>
    </source>
</reference>
<proteinExistence type="predicted"/>
<protein>
    <submittedName>
        <fullName evidence="2">Uncharacterized protein</fullName>
    </submittedName>
</protein>
<dbReference type="STRING" id="218821.SAMN05421837_110129"/>
<evidence type="ECO:0000256" key="1">
    <source>
        <dbReference type="SAM" id="Phobius"/>
    </source>
</evidence>
<dbReference type="Proteomes" id="UP000198878">
    <property type="component" value="Unassembled WGS sequence"/>
</dbReference>
<sequence>MGEVVQFMLLRFAIIGGGVLLLLIVLGVIAVVLKKVGR</sequence>